<evidence type="ECO:0000259" key="5">
    <source>
        <dbReference type="Pfam" id="PF25917"/>
    </source>
</evidence>
<keyword evidence="3" id="KW-0812">Transmembrane</keyword>
<name>A0A6L3T295_9HYPH</name>
<dbReference type="InterPro" id="IPR058625">
    <property type="entry name" value="MdtA-like_BSH"/>
</dbReference>
<evidence type="ECO:0000313" key="7">
    <source>
        <dbReference type="EMBL" id="KAB1080852.1"/>
    </source>
</evidence>
<comment type="caution">
    <text evidence="7">The sequence shown here is derived from an EMBL/GenBank/DDBJ whole genome shotgun (WGS) entry which is preliminary data.</text>
</comment>
<accession>A0A6L3T295</accession>
<keyword evidence="8" id="KW-1185">Reference proteome</keyword>
<reference evidence="7 8" key="1">
    <citation type="submission" date="2019-09" db="EMBL/GenBank/DDBJ databases">
        <title>YIM 48816 draft genome.</title>
        <authorList>
            <person name="Jiang L."/>
        </authorList>
    </citation>
    <scope>NUCLEOTIDE SEQUENCE [LARGE SCALE GENOMIC DNA]</scope>
    <source>
        <strain evidence="7 8">YIM 48816</strain>
    </source>
</reference>
<evidence type="ECO:0000256" key="1">
    <source>
        <dbReference type="SAM" id="Coils"/>
    </source>
</evidence>
<keyword evidence="3" id="KW-0472">Membrane</keyword>
<dbReference type="Pfam" id="PF25876">
    <property type="entry name" value="HH_MFP_RND"/>
    <property type="match status" value="1"/>
</dbReference>
<evidence type="ECO:0000313" key="8">
    <source>
        <dbReference type="Proteomes" id="UP000474159"/>
    </source>
</evidence>
<dbReference type="RefSeq" id="WP_150997446.1">
    <property type="nucleotide sequence ID" value="NZ_VZZK01000003.1"/>
</dbReference>
<dbReference type="AlphaFoldDB" id="A0A6L3T295"/>
<dbReference type="Pfam" id="PF25917">
    <property type="entry name" value="BSH_RND"/>
    <property type="match status" value="1"/>
</dbReference>
<dbReference type="EMBL" id="VZZK01000003">
    <property type="protein sequence ID" value="KAB1080852.1"/>
    <property type="molecule type" value="Genomic_DNA"/>
</dbReference>
<dbReference type="PANTHER" id="PTHR30386:SF24">
    <property type="entry name" value="MULTIDRUG RESISTANCE EFFLUX PUMP"/>
    <property type="match status" value="1"/>
</dbReference>
<gene>
    <name evidence="7" type="ORF">F6X53_03900</name>
</gene>
<dbReference type="InterPro" id="IPR050739">
    <property type="entry name" value="MFP"/>
</dbReference>
<dbReference type="GO" id="GO:0055085">
    <property type="term" value="P:transmembrane transport"/>
    <property type="evidence" value="ECO:0007669"/>
    <property type="project" value="InterPro"/>
</dbReference>
<keyword evidence="1" id="KW-0175">Coiled coil</keyword>
<feature type="region of interest" description="Disordered" evidence="2">
    <location>
        <begin position="364"/>
        <end position="388"/>
    </location>
</feature>
<dbReference type="OrthoDB" id="9811754at2"/>
<dbReference type="PANTHER" id="PTHR30386">
    <property type="entry name" value="MEMBRANE FUSION SUBUNIT OF EMRAB-TOLC MULTIDRUG EFFLUX PUMP"/>
    <property type="match status" value="1"/>
</dbReference>
<protein>
    <submittedName>
        <fullName evidence="7">HlyD family secretion protein</fullName>
    </submittedName>
</protein>
<evidence type="ECO:0000259" key="4">
    <source>
        <dbReference type="Pfam" id="PF25876"/>
    </source>
</evidence>
<feature type="coiled-coil region" evidence="1">
    <location>
        <begin position="183"/>
        <end position="210"/>
    </location>
</feature>
<dbReference type="InterPro" id="IPR058792">
    <property type="entry name" value="Beta-barrel_RND_2"/>
</dbReference>
<feature type="transmembrane region" description="Helical" evidence="3">
    <location>
        <begin position="31"/>
        <end position="52"/>
    </location>
</feature>
<dbReference type="Gene3D" id="1.10.287.470">
    <property type="entry name" value="Helix hairpin bin"/>
    <property type="match status" value="1"/>
</dbReference>
<sequence length="388" mass="41251">MGEAATIDAFERAGASAGLAAPRQRGSRKRAALIGLAILTLSGGGAYGRYWWETGRFLEGTDDAYVGGDVTVIAPRVSGFVAAVLVTDNQRVRAGDLLIRIDDRDYRAALARAEAAVAGQEATLLNLAANRRLQEAVIAQTRADLAGAEAEAARTRFDYTRYRQLSASRYASEQRFEQAEADDKKAAAAVEKARANLEAAERKVAVIDTKTRQAEAARDQALAERDIARLNLGYTEIRAPIDGVVGNRSARTGSYATPGASLVALVPAQGLWVDANFKESQLAEMQPGQTASVVADVLPDETFRGHVESLAPATGAQFSVLPPENATGNFTKIVQRVPVRIRLDGEAGRLGRLRPGLSVTASVDRRGGTVEPDGPTRSEGVVVGELAR</sequence>
<dbReference type="Proteomes" id="UP000474159">
    <property type="component" value="Unassembled WGS sequence"/>
</dbReference>
<proteinExistence type="predicted"/>
<dbReference type="Gene3D" id="2.40.50.100">
    <property type="match status" value="1"/>
</dbReference>
<feature type="domain" description="Multidrug resistance protein MdtA-like alpha-helical hairpin" evidence="4">
    <location>
        <begin position="139"/>
        <end position="201"/>
    </location>
</feature>
<evidence type="ECO:0000256" key="2">
    <source>
        <dbReference type="SAM" id="MobiDB-lite"/>
    </source>
</evidence>
<feature type="domain" description="Multidrug resistance protein MdtA-like barrel-sandwich hybrid" evidence="5">
    <location>
        <begin position="73"/>
        <end position="264"/>
    </location>
</feature>
<evidence type="ECO:0000256" key="3">
    <source>
        <dbReference type="SAM" id="Phobius"/>
    </source>
</evidence>
<keyword evidence="3" id="KW-1133">Transmembrane helix</keyword>
<evidence type="ECO:0000259" key="6">
    <source>
        <dbReference type="Pfam" id="PF25954"/>
    </source>
</evidence>
<feature type="domain" description="CusB-like beta-barrel" evidence="6">
    <location>
        <begin position="271"/>
        <end position="316"/>
    </location>
</feature>
<dbReference type="SUPFAM" id="SSF111369">
    <property type="entry name" value="HlyD-like secretion proteins"/>
    <property type="match status" value="3"/>
</dbReference>
<dbReference type="Pfam" id="PF25954">
    <property type="entry name" value="Beta-barrel_RND_2"/>
    <property type="match status" value="1"/>
</dbReference>
<dbReference type="InterPro" id="IPR058624">
    <property type="entry name" value="MdtA-like_HH"/>
</dbReference>
<organism evidence="7 8">
    <name type="scientific">Methylobacterium soli</name>
    <dbReference type="NCBI Taxonomy" id="553447"/>
    <lineage>
        <taxon>Bacteria</taxon>
        <taxon>Pseudomonadati</taxon>
        <taxon>Pseudomonadota</taxon>
        <taxon>Alphaproteobacteria</taxon>
        <taxon>Hyphomicrobiales</taxon>
        <taxon>Methylobacteriaceae</taxon>
        <taxon>Methylobacterium</taxon>
    </lineage>
</organism>
<dbReference type="Gene3D" id="2.40.30.170">
    <property type="match status" value="1"/>
</dbReference>